<sequence length="188" mass="21646">DAFVVKWTDLMFNSSEELYLATVVCMIYPDGKITFYYENIPSEIHSTNLVSSIEDGFQLDYDRRYSKSSENQTRFQYNLMKVPPLMIKSNTLVHFEPKSKRVNIRSWQHCLVFPGKLNAVQCVNFNNTSLVDIWGGERDVIHSVGASDHSATSILFSVCDLMNVHKSLSNQGILKIMLCRRKYYSNPN</sequence>
<organism evidence="1 2">
    <name type="scientific">Schistosoma mekongi</name>
    <name type="common">Parasitic worm</name>
    <dbReference type="NCBI Taxonomy" id="38744"/>
    <lineage>
        <taxon>Eukaryota</taxon>
        <taxon>Metazoa</taxon>
        <taxon>Spiralia</taxon>
        <taxon>Lophotrochozoa</taxon>
        <taxon>Platyhelminthes</taxon>
        <taxon>Trematoda</taxon>
        <taxon>Digenea</taxon>
        <taxon>Strigeidida</taxon>
        <taxon>Schistosomatoidea</taxon>
        <taxon>Schistosomatidae</taxon>
        <taxon>Schistosoma</taxon>
    </lineage>
</organism>
<reference evidence="1" key="2">
    <citation type="journal article" date="2023" name="Infect Dis Poverty">
        <title>Chromosome-scale genome of the human blood fluke Schistosoma mekongi and its implications for public health.</title>
        <authorList>
            <person name="Zhou M."/>
            <person name="Xu L."/>
            <person name="Xu D."/>
            <person name="Chen W."/>
            <person name="Khan J."/>
            <person name="Hu Y."/>
            <person name="Huang H."/>
            <person name="Wei H."/>
            <person name="Zhang Y."/>
            <person name="Chusongsang P."/>
            <person name="Tanasarnprasert K."/>
            <person name="Hu X."/>
            <person name="Limpanont Y."/>
            <person name="Lv Z."/>
        </authorList>
    </citation>
    <scope>NUCLEOTIDE SEQUENCE</scope>
    <source>
        <strain evidence="1">LV_2022a</strain>
    </source>
</reference>
<gene>
    <name evidence="1" type="ORF">MN116_002651</name>
</gene>
<evidence type="ECO:0000313" key="1">
    <source>
        <dbReference type="EMBL" id="KAK4474130.1"/>
    </source>
</evidence>
<proteinExistence type="predicted"/>
<evidence type="ECO:0000313" key="2">
    <source>
        <dbReference type="Proteomes" id="UP001292079"/>
    </source>
</evidence>
<feature type="non-terminal residue" evidence="1">
    <location>
        <position position="188"/>
    </location>
</feature>
<comment type="caution">
    <text evidence="1">The sequence shown here is derived from an EMBL/GenBank/DDBJ whole genome shotgun (WGS) entry which is preliminary data.</text>
</comment>
<protein>
    <submittedName>
        <fullName evidence="1">Uncharacterized protein</fullName>
    </submittedName>
</protein>
<dbReference type="Proteomes" id="UP001292079">
    <property type="component" value="Unassembled WGS sequence"/>
</dbReference>
<dbReference type="AlphaFoldDB" id="A0AAE2D8M3"/>
<reference evidence="1" key="1">
    <citation type="submission" date="2022-04" db="EMBL/GenBank/DDBJ databases">
        <authorList>
            <person name="Xu L."/>
            <person name="Lv Z."/>
        </authorList>
    </citation>
    <scope>NUCLEOTIDE SEQUENCE</scope>
    <source>
        <strain evidence="1">LV_2022a</strain>
    </source>
</reference>
<accession>A0AAE2D8M3</accession>
<dbReference type="EMBL" id="JALJAT010000002">
    <property type="protein sequence ID" value="KAK4474130.1"/>
    <property type="molecule type" value="Genomic_DNA"/>
</dbReference>
<name>A0AAE2D8M3_SCHME</name>
<keyword evidence="2" id="KW-1185">Reference proteome</keyword>